<organism evidence="1 2">
    <name type="scientific">Candidatus Chisholmbacteria bacterium RIFCSPHIGHO2_01_FULL_48_12</name>
    <dbReference type="NCBI Taxonomy" id="1797589"/>
    <lineage>
        <taxon>Bacteria</taxon>
        <taxon>Candidatus Chisholmiibacteriota</taxon>
    </lineage>
</organism>
<dbReference type="EMBL" id="MHCH01000033">
    <property type="protein sequence ID" value="OGY17089.1"/>
    <property type="molecule type" value="Genomic_DNA"/>
</dbReference>
<dbReference type="AlphaFoldDB" id="A0A1G1VNW9"/>
<gene>
    <name evidence="1" type="ORF">A2784_03945</name>
</gene>
<protein>
    <submittedName>
        <fullName evidence="1">Uncharacterized protein</fullName>
    </submittedName>
</protein>
<name>A0A1G1VNW9_9BACT</name>
<dbReference type="STRING" id="1797589.A2784_03945"/>
<sequence>MKLSRQLAEHELGWWQAHHRKDKERLLLEMQQLFELQFKILAEQARRAAEYRVQAAIEHDVAEKHEDAGNQVEADKHWNVVKNLLAKHFAVLVKEDEND</sequence>
<dbReference type="Proteomes" id="UP000177324">
    <property type="component" value="Unassembled WGS sequence"/>
</dbReference>
<evidence type="ECO:0000313" key="2">
    <source>
        <dbReference type="Proteomes" id="UP000177324"/>
    </source>
</evidence>
<evidence type="ECO:0000313" key="1">
    <source>
        <dbReference type="EMBL" id="OGY17089.1"/>
    </source>
</evidence>
<reference evidence="1 2" key="1">
    <citation type="journal article" date="2016" name="Nat. Commun.">
        <title>Thousands of microbial genomes shed light on interconnected biogeochemical processes in an aquifer system.</title>
        <authorList>
            <person name="Anantharaman K."/>
            <person name="Brown C.T."/>
            <person name="Hug L.A."/>
            <person name="Sharon I."/>
            <person name="Castelle C.J."/>
            <person name="Probst A.J."/>
            <person name="Thomas B.C."/>
            <person name="Singh A."/>
            <person name="Wilkins M.J."/>
            <person name="Karaoz U."/>
            <person name="Brodie E.L."/>
            <person name="Williams K.H."/>
            <person name="Hubbard S.S."/>
            <person name="Banfield J.F."/>
        </authorList>
    </citation>
    <scope>NUCLEOTIDE SEQUENCE [LARGE SCALE GENOMIC DNA]</scope>
</reference>
<comment type="caution">
    <text evidence="1">The sequence shown here is derived from an EMBL/GenBank/DDBJ whole genome shotgun (WGS) entry which is preliminary data.</text>
</comment>
<proteinExistence type="predicted"/>
<accession>A0A1G1VNW9</accession>